<evidence type="ECO:0000313" key="2">
    <source>
        <dbReference type="EMBL" id="OOQ89676.1"/>
    </source>
</evidence>
<dbReference type="AlphaFoldDB" id="A0A1S9RW95"/>
<dbReference type="Proteomes" id="UP000190744">
    <property type="component" value="Unassembled WGS sequence"/>
</dbReference>
<dbReference type="Pfam" id="PF10544">
    <property type="entry name" value="T5orf172"/>
    <property type="match status" value="1"/>
</dbReference>
<gene>
    <name evidence="2" type="ORF">PEBR_06893</name>
</gene>
<proteinExistence type="predicted"/>
<accession>A0A1S9RW95</accession>
<protein>
    <recommendedName>
        <fullName evidence="1">Bacteriophage T5 Orf172 DNA-binding domain-containing protein</fullName>
    </recommendedName>
</protein>
<comment type="caution">
    <text evidence="2">The sequence shown here is derived from an EMBL/GenBank/DDBJ whole genome shotgun (WGS) entry which is preliminary data.</text>
</comment>
<dbReference type="EMBL" id="LJBN01000103">
    <property type="protein sequence ID" value="OOQ89676.1"/>
    <property type="molecule type" value="Genomic_DNA"/>
</dbReference>
<sequence length="412" mass="46988">MKSSEPLFCSLAKLLDWAPDDTPSITCAYFVKSGRRCGRLISQDKSNRARLEFASHVEIITGPSGGFNKASPQFKVVQTLAEIYVCTMHYKHASKAEEQWLEEFNAKSTSGSYKSEGNRGFDISNKHIKETEGNANEIKKAVCEYDLAEREPEKEELSFDEEEVISVLSNQSSQSPGTIRRVLTMREEEVAKAVTWLLKQPLEGKTGQSGWVYVICAPNLPGKFKVGYTLEHPKERRLHDHTECYGEVEIIATKYTKCAYRVEQLLLAEFSNKHYKLEIGCQKCKRCHEELLGIDKKTLLRSLEKWIRFVELPAYDKSGLLRDEAQSRLPRPALKRYLVCRRPHRRSCLDPTSTNKEDSQEPQITPARALNFKAPASIAKNPRIEEVEVDAEDLCSKIEDLQLTPTKSRRKI</sequence>
<evidence type="ECO:0000313" key="3">
    <source>
        <dbReference type="Proteomes" id="UP000190744"/>
    </source>
</evidence>
<reference evidence="3" key="1">
    <citation type="submission" date="2015-09" db="EMBL/GenBank/DDBJ databases">
        <authorList>
            <person name="Fill T.P."/>
            <person name="Baretta J.F."/>
            <person name="de Almeida L.G."/>
            <person name="Rocha M."/>
            <person name="de Souza D.H."/>
            <person name="Malavazi I."/>
            <person name="Cerdeira L.T."/>
            <person name="Hong H."/>
            <person name="Samborskyy M."/>
            <person name="de Vasconcelos A.T."/>
            <person name="Leadlay P."/>
            <person name="Rodrigues-Filho E."/>
        </authorList>
    </citation>
    <scope>NUCLEOTIDE SEQUENCE [LARGE SCALE GENOMIC DNA]</scope>
    <source>
        <strain evidence="3">LaBioMMi 136</strain>
    </source>
</reference>
<dbReference type="InterPro" id="IPR018306">
    <property type="entry name" value="Phage_T5_Orf172_DNA-bd"/>
</dbReference>
<feature type="domain" description="Bacteriophage T5 Orf172 DNA-binding" evidence="1">
    <location>
        <begin position="210"/>
        <end position="306"/>
    </location>
</feature>
<organism evidence="2 3">
    <name type="scientific">Penicillium brasilianum</name>
    <dbReference type="NCBI Taxonomy" id="104259"/>
    <lineage>
        <taxon>Eukaryota</taxon>
        <taxon>Fungi</taxon>
        <taxon>Dikarya</taxon>
        <taxon>Ascomycota</taxon>
        <taxon>Pezizomycotina</taxon>
        <taxon>Eurotiomycetes</taxon>
        <taxon>Eurotiomycetidae</taxon>
        <taxon>Eurotiales</taxon>
        <taxon>Aspergillaceae</taxon>
        <taxon>Penicillium</taxon>
    </lineage>
</organism>
<name>A0A1S9RW95_PENBI</name>
<evidence type="ECO:0000259" key="1">
    <source>
        <dbReference type="Pfam" id="PF10544"/>
    </source>
</evidence>